<dbReference type="Pfam" id="PF00194">
    <property type="entry name" value="Carb_anhydrase"/>
    <property type="match status" value="1"/>
</dbReference>
<dbReference type="InterPro" id="IPR018338">
    <property type="entry name" value="Carbonic_anhydrase_a-class_CS"/>
</dbReference>
<evidence type="ECO:0000256" key="4">
    <source>
        <dbReference type="RuleBase" id="RU367011"/>
    </source>
</evidence>
<evidence type="ECO:0000313" key="7">
    <source>
        <dbReference type="RefSeq" id="XP_030376410.1"/>
    </source>
</evidence>
<feature type="domain" description="Alpha-carbonic anhydrase" evidence="5">
    <location>
        <begin position="31"/>
        <end position="290"/>
    </location>
</feature>
<keyword evidence="6" id="KW-1185">Reference proteome</keyword>
<evidence type="ECO:0000259" key="5">
    <source>
        <dbReference type="PROSITE" id="PS51144"/>
    </source>
</evidence>
<dbReference type="PROSITE" id="PS51257">
    <property type="entry name" value="PROKAR_LIPOPROTEIN"/>
    <property type="match status" value="1"/>
</dbReference>
<comment type="cofactor">
    <cofactor evidence="4">
        <name>Zn(2+)</name>
        <dbReference type="ChEBI" id="CHEBI:29105"/>
    </cofactor>
</comment>
<evidence type="ECO:0000256" key="3">
    <source>
        <dbReference type="ARBA" id="ARBA00022833"/>
    </source>
</evidence>
<dbReference type="GO" id="GO:0004089">
    <property type="term" value="F:carbonate dehydratase activity"/>
    <property type="evidence" value="ECO:0007669"/>
    <property type="project" value="UniProtKB-UniRule"/>
</dbReference>
<evidence type="ECO:0000313" key="6">
    <source>
        <dbReference type="Proteomes" id="UP000504634"/>
    </source>
</evidence>
<dbReference type="OrthoDB" id="429145at2759"/>
<dbReference type="Gene3D" id="3.10.200.10">
    <property type="entry name" value="Alpha carbonic anhydrase"/>
    <property type="match status" value="1"/>
</dbReference>
<protein>
    <recommendedName>
        <fullName evidence="4">Carbonic anhydrase</fullName>
        <ecNumber evidence="4">4.2.1.1</ecNumber>
    </recommendedName>
</protein>
<dbReference type="GO" id="GO:0005737">
    <property type="term" value="C:cytoplasm"/>
    <property type="evidence" value="ECO:0007669"/>
    <property type="project" value="TreeGrafter"/>
</dbReference>
<dbReference type="SUPFAM" id="SSF51069">
    <property type="entry name" value="Carbonic anhydrase"/>
    <property type="match status" value="1"/>
</dbReference>
<proteinExistence type="inferred from homology"/>
<dbReference type="InterPro" id="IPR023561">
    <property type="entry name" value="Carbonic_anhydrase_a-class"/>
</dbReference>
<dbReference type="GeneID" id="115625495"/>
<keyword evidence="3 4" id="KW-0862">Zinc</keyword>
<feature type="chain" id="PRO_5027159375" description="Carbonic anhydrase" evidence="4">
    <location>
        <begin position="20"/>
        <end position="318"/>
    </location>
</feature>
<dbReference type="PROSITE" id="PS00162">
    <property type="entry name" value="ALPHA_CA_1"/>
    <property type="match status" value="1"/>
</dbReference>
<comment type="catalytic activity">
    <reaction evidence="4">
        <text>hydrogencarbonate + H(+) = CO2 + H2O</text>
        <dbReference type="Rhea" id="RHEA:10748"/>
        <dbReference type="ChEBI" id="CHEBI:15377"/>
        <dbReference type="ChEBI" id="CHEBI:15378"/>
        <dbReference type="ChEBI" id="CHEBI:16526"/>
        <dbReference type="ChEBI" id="CHEBI:17544"/>
        <dbReference type="EC" id="4.2.1.1"/>
    </reaction>
</comment>
<feature type="signal peptide" evidence="4">
    <location>
        <begin position="1"/>
        <end position="19"/>
    </location>
</feature>
<accession>A0A6J2TLM5</accession>
<keyword evidence="4" id="KW-0456">Lyase</keyword>
<name>A0A6J2TLM5_DROLE</name>
<dbReference type="PANTHER" id="PTHR18952">
    <property type="entry name" value="CARBONIC ANHYDRASE"/>
    <property type="match status" value="1"/>
</dbReference>
<gene>
    <name evidence="7" type="primary">LOC115625495</name>
</gene>
<keyword evidence="4" id="KW-0732">Signal</keyword>
<dbReference type="InterPro" id="IPR036398">
    <property type="entry name" value="CA_dom_sf"/>
</dbReference>
<evidence type="ECO:0000256" key="1">
    <source>
        <dbReference type="ARBA" id="ARBA00010718"/>
    </source>
</evidence>
<dbReference type="PROSITE" id="PS51144">
    <property type="entry name" value="ALPHA_CA_2"/>
    <property type="match status" value="1"/>
</dbReference>
<organism evidence="6 7">
    <name type="scientific">Drosophila lebanonensis</name>
    <name type="common">Fruit fly</name>
    <name type="synonym">Scaptodrosophila lebanonensis</name>
    <dbReference type="NCBI Taxonomy" id="7225"/>
    <lineage>
        <taxon>Eukaryota</taxon>
        <taxon>Metazoa</taxon>
        <taxon>Ecdysozoa</taxon>
        <taxon>Arthropoda</taxon>
        <taxon>Hexapoda</taxon>
        <taxon>Insecta</taxon>
        <taxon>Pterygota</taxon>
        <taxon>Neoptera</taxon>
        <taxon>Endopterygota</taxon>
        <taxon>Diptera</taxon>
        <taxon>Brachycera</taxon>
        <taxon>Muscomorpha</taxon>
        <taxon>Ephydroidea</taxon>
        <taxon>Drosophilidae</taxon>
        <taxon>Scaptodrosophila</taxon>
    </lineage>
</organism>
<dbReference type="SMART" id="SM01057">
    <property type="entry name" value="Carb_anhydrase"/>
    <property type="match status" value="1"/>
</dbReference>
<reference evidence="7" key="1">
    <citation type="submission" date="2025-08" db="UniProtKB">
        <authorList>
            <consortium name="RefSeq"/>
        </authorList>
    </citation>
    <scope>IDENTIFICATION</scope>
    <source>
        <strain evidence="7">11010-0011.00</strain>
        <tissue evidence="7">Whole body</tissue>
    </source>
</reference>
<keyword evidence="2 4" id="KW-0479">Metal-binding</keyword>
<dbReference type="EC" id="4.2.1.1" evidence="4"/>
<dbReference type="CDD" id="cd00326">
    <property type="entry name" value="alpha_CA"/>
    <property type="match status" value="1"/>
</dbReference>
<comment type="similarity">
    <text evidence="1 4">Belongs to the alpha-carbonic anhydrase family.</text>
</comment>
<evidence type="ECO:0000256" key="2">
    <source>
        <dbReference type="ARBA" id="ARBA00022723"/>
    </source>
</evidence>
<comment type="function">
    <text evidence="4">Reversible hydration of carbon dioxide.</text>
</comment>
<dbReference type="InterPro" id="IPR001148">
    <property type="entry name" value="CA_dom"/>
</dbReference>
<sequence>MKLVQLLGFYVLCLTLVACKKKPEIKQRGPHEFNYDNQGADWHDACHNGRRQSPINIDSEQATKDSISPINFVSYDVPLKTPIKVTNNGHSVYMHIPDTINGEKPYINGGMLTGDFEAIEVHFHWGSVSRKGSEHAINRERFDVEMHIVHKRTDFYSVAAAKLKDGGLAVLCIFLRASSDTDSEVYGLNNIFNQLPRLLKPNSFVSIFGELYLKDILGNLDTDEFYTYNGSLTTPTCNEVVTFTIFTDVLDVKRTHIEKFWALRDSRNKLLINNYRNFMPINGRPIYFRAGQQNIQTMPKSYLAMLLILSKTIIRFYK</sequence>
<dbReference type="GO" id="GO:0008270">
    <property type="term" value="F:zinc ion binding"/>
    <property type="evidence" value="ECO:0007669"/>
    <property type="project" value="UniProtKB-UniRule"/>
</dbReference>
<dbReference type="AlphaFoldDB" id="A0A6J2TLM5"/>
<dbReference type="RefSeq" id="XP_030376410.1">
    <property type="nucleotide sequence ID" value="XM_030520550.1"/>
</dbReference>
<dbReference type="Proteomes" id="UP000504634">
    <property type="component" value="Unplaced"/>
</dbReference>
<dbReference type="PANTHER" id="PTHR18952:SF137">
    <property type="entry name" value="CARBONIC ANHYDRASE"/>
    <property type="match status" value="1"/>
</dbReference>